<comment type="caution">
    <text evidence="1">The sequence shown here is derived from an EMBL/GenBank/DDBJ whole genome shotgun (WGS) entry which is preliminary data.</text>
</comment>
<dbReference type="SUPFAM" id="SSF143243">
    <property type="entry name" value="Nqo5-like"/>
    <property type="match status" value="1"/>
</dbReference>
<dbReference type="Gene3D" id="1.10.645.10">
    <property type="entry name" value="Cytochrome-c3 Hydrogenase, chain B"/>
    <property type="match status" value="1"/>
</dbReference>
<organism evidence="1 2">
    <name type="scientific">Endobacter medicaginis</name>
    <dbReference type="NCBI Taxonomy" id="1181271"/>
    <lineage>
        <taxon>Bacteria</taxon>
        <taxon>Pseudomonadati</taxon>
        <taxon>Pseudomonadota</taxon>
        <taxon>Alphaproteobacteria</taxon>
        <taxon>Acetobacterales</taxon>
        <taxon>Acetobacteraceae</taxon>
        <taxon>Endobacter</taxon>
    </lineage>
</organism>
<reference evidence="1 2" key="1">
    <citation type="submission" date="2020-08" db="EMBL/GenBank/DDBJ databases">
        <title>Genomic Encyclopedia of Type Strains, Phase III (KMG-III): the genomes of soil and plant-associated and newly described type strains.</title>
        <authorList>
            <person name="Whitman W."/>
        </authorList>
    </citation>
    <scope>NUCLEOTIDE SEQUENCE [LARGE SCALE GENOMIC DNA]</scope>
    <source>
        <strain evidence="1 2">CECT 8088</strain>
    </source>
</reference>
<dbReference type="SUPFAM" id="SSF56762">
    <property type="entry name" value="HydB/Nqo4-like"/>
    <property type="match status" value="1"/>
</dbReference>
<accession>A0A839V0D2</accession>
<dbReference type="PANTHER" id="PTHR43485:SF1">
    <property type="entry name" value="FORMATE HYDROGENLYASE SUBUNIT 5-RELATED"/>
    <property type="match status" value="1"/>
</dbReference>
<dbReference type="EMBL" id="JACHXV010000007">
    <property type="protein sequence ID" value="MBB3174305.1"/>
    <property type="molecule type" value="Genomic_DNA"/>
</dbReference>
<keyword evidence="2" id="KW-1185">Reference proteome</keyword>
<dbReference type="AlphaFoldDB" id="A0A839V0D2"/>
<name>A0A839V0D2_9PROT</name>
<sequence>MSRAAALIRAVPALSSTGLLRRHRLGEAGWGDLVAALADDPLLLLSVWSDGPEVHALFLDEAGQPLVASTAIERQRYQALSPARPGAVLNERILRDLWGHEAMGARDLRPWLDHGAWGLTAPRAARPGPAIYPPEPIEFAAVAGRERAGGVLRIDGPARSEAPEPPWMAAVSVAGGRVLAVEPRLGFAHRGIDSLLSGRPVGAAVRLAGRIDAGSSVTHALALARAIEDVAGFSEAGSGELASRRDALLELERCAGHLHALGRLAASLGAAALAEDFAEALEGLRATCADGWDHRLLYDTISPGDAAPAMPSLGAHAAAWRTGWARLARRFDASLSGALCGLARLAPSEARDHGVLGVAGRASGQAFDARRLGGRQLGAALSCGDALARARLRLDEIGASLDRLDPQAGLRPAGQATLPLKPAFAGIGGEGLGVAEGPDGPVWAWVRLEAGLVASVWFAEPSLPLWSALPGLLAGLPGERLSPAIASLSAAITAADR</sequence>
<dbReference type="Proteomes" id="UP000557688">
    <property type="component" value="Unassembled WGS sequence"/>
</dbReference>
<dbReference type="RefSeq" id="WP_183275209.1">
    <property type="nucleotide sequence ID" value="NZ_JACHXV010000007.1"/>
</dbReference>
<evidence type="ECO:0000313" key="1">
    <source>
        <dbReference type="EMBL" id="MBB3174305.1"/>
    </source>
</evidence>
<dbReference type="InterPro" id="IPR029014">
    <property type="entry name" value="NiFe-Hase_large"/>
</dbReference>
<gene>
    <name evidence="1" type="ORF">FHR90_002146</name>
</gene>
<dbReference type="InterPro" id="IPR037232">
    <property type="entry name" value="NADH_quin_OxRdtase_su_C/D-like"/>
</dbReference>
<proteinExistence type="predicted"/>
<dbReference type="PANTHER" id="PTHR43485">
    <property type="entry name" value="HYDROGENASE-4 COMPONENT G"/>
    <property type="match status" value="1"/>
</dbReference>
<evidence type="ECO:0000313" key="2">
    <source>
        <dbReference type="Proteomes" id="UP000557688"/>
    </source>
</evidence>
<protein>
    <submittedName>
        <fullName evidence="1">Ni,Fe-hydrogenase III large subunit</fullName>
    </submittedName>
</protein>
<dbReference type="InterPro" id="IPR052197">
    <property type="entry name" value="ComplexI_49kDa-like"/>
</dbReference>